<gene>
    <name evidence="2" type="ORF">CRENPOLYSF1_180032</name>
</gene>
<organism evidence="2 3">
    <name type="scientific">Crenothrix polyspora</name>
    <dbReference type="NCBI Taxonomy" id="360316"/>
    <lineage>
        <taxon>Bacteria</taxon>
        <taxon>Pseudomonadati</taxon>
        <taxon>Pseudomonadota</taxon>
        <taxon>Gammaproteobacteria</taxon>
        <taxon>Methylococcales</taxon>
        <taxon>Crenotrichaceae</taxon>
        <taxon>Crenothrix</taxon>
    </lineage>
</organism>
<proteinExistence type="predicted"/>
<reference evidence="3" key="1">
    <citation type="submission" date="2017-02" db="EMBL/GenBank/DDBJ databases">
        <authorList>
            <person name="Daims H."/>
        </authorList>
    </citation>
    <scope>NUCLEOTIDE SEQUENCE [LARGE SCALE GENOMIC DNA]</scope>
</reference>
<protein>
    <recommendedName>
        <fullName evidence="1">Histidine kinase/HSP90-like ATPase domain-containing protein</fullName>
    </recommendedName>
</protein>
<evidence type="ECO:0000313" key="2">
    <source>
        <dbReference type="EMBL" id="SJM91195.1"/>
    </source>
</evidence>
<dbReference type="AlphaFoldDB" id="A0A1R4H4L3"/>
<accession>A0A1R4H4L3</accession>
<name>A0A1R4H4L3_9GAMM</name>
<dbReference type="InterPro" id="IPR003594">
    <property type="entry name" value="HATPase_dom"/>
</dbReference>
<dbReference type="Proteomes" id="UP000195667">
    <property type="component" value="Unassembled WGS sequence"/>
</dbReference>
<dbReference type="InterPro" id="IPR036890">
    <property type="entry name" value="HATPase_C_sf"/>
</dbReference>
<sequence>MDITLTGADNGATLQLSVHDNGGGISPERLEQLGKHVVKSDRGGGSALYQMRESLNLAFDGRATLDIRSQLSIETEVILTLPKRSKAW</sequence>
<evidence type="ECO:0000313" key="3">
    <source>
        <dbReference type="Proteomes" id="UP000195667"/>
    </source>
</evidence>
<evidence type="ECO:0000259" key="1">
    <source>
        <dbReference type="Pfam" id="PF02518"/>
    </source>
</evidence>
<dbReference type="SUPFAM" id="SSF55874">
    <property type="entry name" value="ATPase domain of HSP90 chaperone/DNA topoisomerase II/histidine kinase"/>
    <property type="match status" value="1"/>
</dbReference>
<dbReference type="EMBL" id="FUKI01000090">
    <property type="protein sequence ID" value="SJM91195.1"/>
    <property type="molecule type" value="Genomic_DNA"/>
</dbReference>
<dbReference type="Pfam" id="PF02518">
    <property type="entry name" value="HATPase_c"/>
    <property type="match status" value="1"/>
</dbReference>
<dbReference type="Gene3D" id="3.30.565.10">
    <property type="entry name" value="Histidine kinase-like ATPase, C-terminal domain"/>
    <property type="match status" value="1"/>
</dbReference>
<keyword evidence="3" id="KW-1185">Reference proteome</keyword>
<feature type="domain" description="Histidine kinase/HSP90-like ATPase" evidence="1">
    <location>
        <begin position="3"/>
        <end position="84"/>
    </location>
</feature>